<protein>
    <submittedName>
        <fullName evidence="2">Hydroxymethylbilane hydrolyase (Cyclizing)</fullName>
        <ecNumber evidence="2">4.2.1.75</ecNumber>
    </submittedName>
</protein>
<evidence type="ECO:0000313" key="2">
    <source>
        <dbReference type="EMBL" id="CEN36740.1"/>
    </source>
</evidence>
<evidence type="ECO:0000259" key="1">
    <source>
        <dbReference type="Pfam" id="PF02602"/>
    </source>
</evidence>
<dbReference type="Proteomes" id="UP000044026">
    <property type="component" value="Unassembled WGS sequence"/>
</dbReference>
<proteinExistence type="predicted"/>
<dbReference type="GO" id="GO:0006780">
    <property type="term" value="P:uroporphyrinogen III biosynthetic process"/>
    <property type="evidence" value="ECO:0007669"/>
    <property type="project" value="InterPro"/>
</dbReference>
<dbReference type="GeneID" id="69581187"/>
<sequence>MRILLATKILSETQKKSFEHSDFQIIQHDFITIKHSATLPQITGDILLFTSQNAVRSVLKSQMLLHLKSIPAVCVGEKTAKLLKENGWKVLFFKPYAADLAVEILQKIGHRKITFFCGNLRRDTLPDFFNKHNLAFEEIQVYQTYYTPKAISEKVYGILFFSPSEVKSYLLKNSITTQILFCIGTTTAQEAQKHSLKVVIADSPTVESVIAKCLEY</sequence>
<dbReference type="SUPFAM" id="SSF69618">
    <property type="entry name" value="HemD-like"/>
    <property type="match status" value="1"/>
</dbReference>
<keyword evidence="2" id="KW-0456">Lyase</keyword>
<organism evidence="2 3">
    <name type="scientific">Capnocytophaga canimorsus</name>
    <dbReference type="NCBI Taxonomy" id="28188"/>
    <lineage>
        <taxon>Bacteria</taxon>
        <taxon>Pseudomonadati</taxon>
        <taxon>Bacteroidota</taxon>
        <taxon>Flavobacteriia</taxon>
        <taxon>Flavobacteriales</taxon>
        <taxon>Flavobacteriaceae</taxon>
        <taxon>Capnocytophaga</taxon>
    </lineage>
</organism>
<dbReference type="EMBL" id="CDOE01000064">
    <property type="protein sequence ID" value="CEN36740.1"/>
    <property type="molecule type" value="Genomic_DNA"/>
</dbReference>
<accession>A0A0B7HBT1</accession>
<reference evidence="2 3" key="1">
    <citation type="submission" date="2015-01" db="EMBL/GenBank/DDBJ databases">
        <authorList>
            <person name="Xiang T."/>
            <person name="Song Y."/>
            <person name="Huang L."/>
            <person name="Wang B."/>
            <person name="Wu P."/>
        </authorList>
    </citation>
    <scope>NUCLEOTIDE SEQUENCE [LARGE SCALE GENOMIC DNA]</scope>
    <source>
        <strain evidence="2 3">Cc12</strain>
    </source>
</reference>
<feature type="domain" description="Tetrapyrrole biosynthesis uroporphyrinogen III synthase" evidence="1">
    <location>
        <begin position="37"/>
        <end position="210"/>
    </location>
</feature>
<dbReference type="GO" id="GO:0004852">
    <property type="term" value="F:uroporphyrinogen-III synthase activity"/>
    <property type="evidence" value="ECO:0007669"/>
    <property type="project" value="UniProtKB-EC"/>
</dbReference>
<gene>
    <name evidence="2" type="ORF">CCAN12_670043</name>
</gene>
<dbReference type="Gene3D" id="3.40.50.10090">
    <property type="match status" value="2"/>
</dbReference>
<dbReference type="GO" id="GO:0005829">
    <property type="term" value="C:cytosol"/>
    <property type="evidence" value="ECO:0007669"/>
    <property type="project" value="TreeGrafter"/>
</dbReference>
<dbReference type="AlphaFoldDB" id="A0A0B7HBT1"/>
<dbReference type="InterPro" id="IPR003754">
    <property type="entry name" value="4pyrrol_synth_uPrphyn_synth"/>
</dbReference>
<dbReference type="InterPro" id="IPR039793">
    <property type="entry name" value="UROS/Hem4"/>
</dbReference>
<dbReference type="RefSeq" id="WP_042000355.1">
    <property type="nucleotide sequence ID" value="NZ_CP022382.1"/>
</dbReference>
<dbReference type="CDD" id="cd06578">
    <property type="entry name" value="HemD"/>
    <property type="match status" value="1"/>
</dbReference>
<dbReference type="PANTHER" id="PTHR12390">
    <property type="entry name" value="UROPORPHYRINOGEN III SYNTHASE"/>
    <property type="match status" value="1"/>
</dbReference>
<evidence type="ECO:0000313" key="3">
    <source>
        <dbReference type="Proteomes" id="UP000044026"/>
    </source>
</evidence>
<dbReference type="Pfam" id="PF02602">
    <property type="entry name" value="HEM4"/>
    <property type="match status" value="1"/>
</dbReference>
<name>A0A0B7HBT1_9FLAO</name>
<dbReference type="InterPro" id="IPR036108">
    <property type="entry name" value="4pyrrol_syn_uPrphyn_synt_sf"/>
</dbReference>
<dbReference type="EC" id="4.2.1.75" evidence="2"/>
<dbReference type="PANTHER" id="PTHR12390:SF0">
    <property type="entry name" value="UROPORPHYRINOGEN-III SYNTHASE"/>
    <property type="match status" value="1"/>
</dbReference>